<dbReference type="Proteomes" id="UP001501004">
    <property type="component" value="Unassembled WGS sequence"/>
</dbReference>
<dbReference type="RefSeq" id="WP_344755834.1">
    <property type="nucleotide sequence ID" value="NZ_BAABAE010000003.1"/>
</dbReference>
<dbReference type="InterPro" id="IPR036291">
    <property type="entry name" value="NAD(P)-bd_dom_sf"/>
</dbReference>
<dbReference type="PANTHER" id="PTHR43333:SF1">
    <property type="entry name" value="D-ISOMER SPECIFIC 2-HYDROXYACID DEHYDROGENASE NAD-BINDING DOMAIN-CONTAINING PROTEIN"/>
    <property type="match status" value="1"/>
</dbReference>
<evidence type="ECO:0000256" key="1">
    <source>
        <dbReference type="ARBA" id="ARBA00023002"/>
    </source>
</evidence>
<dbReference type="CDD" id="cd12159">
    <property type="entry name" value="2-Hacid_dh_2"/>
    <property type="match status" value="1"/>
</dbReference>
<gene>
    <name evidence="5" type="ORF">GCM10022239_17790</name>
</gene>
<reference evidence="6" key="1">
    <citation type="journal article" date="2019" name="Int. J. Syst. Evol. Microbiol.">
        <title>The Global Catalogue of Microorganisms (GCM) 10K type strain sequencing project: providing services to taxonomists for standard genome sequencing and annotation.</title>
        <authorList>
            <consortium name="The Broad Institute Genomics Platform"/>
            <consortium name="The Broad Institute Genome Sequencing Center for Infectious Disease"/>
            <person name="Wu L."/>
            <person name="Ma J."/>
        </authorList>
    </citation>
    <scope>NUCLEOTIDE SEQUENCE [LARGE SCALE GENOMIC DNA]</scope>
    <source>
        <strain evidence="6">JCM 16949</strain>
    </source>
</reference>
<evidence type="ECO:0000313" key="6">
    <source>
        <dbReference type="Proteomes" id="UP001501004"/>
    </source>
</evidence>
<evidence type="ECO:0000256" key="2">
    <source>
        <dbReference type="ARBA" id="ARBA00023027"/>
    </source>
</evidence>
<dbReference type="Gene3D" id="3.40.50.720">
    <property type="entry name" value="NAD(P)-binding Rossmann-like Domain"/>
    <property type="match status" value="2"/>
</dbReference>
<sequence>MTSSGGSVQHRAVLASPPEELPPERRPRPGPIAVLPEPDEFFVTAVQEAGGTVAPLSAETRGVIWLSYARAAEFPGILERYPGIDWVQLPWAGVDAFSGILASTVGRDRPIWTSAKGAYAEPVAEHALALTLALLRALPTRVVARSWGPKIGRSLFGLDVVIVGAGGIAVELLRLLEPFRTRVTIVRRTAETMPGADRTVTADRLLEVLPDADVVIVAAAMTGGTAGLLGAAEFAAMKPTAILVNVARGGLVDTDALTDALASGTIAGAGLDVTDPEPLPDGHPLWSEPRALITSHSADTPEMTTPLLAERVKTNVRAFLDHARFDGLVDPEAGY</sequence>
<keyword evidence="2" id="KW-0520">NAD</keyword>
<dbReference type="EMBL" id="BAABAE010000003">
    <property type="protein sequence ID" value="GAA3742717.1"/>
    <property type="molecule type" value="Genomic_DNA"/>
</dbReference>
<dbReference type="InterPro" id="IPR029753">
    <property type="entry name" value="D-isomer_DH_CS"/>
</dbReference>
<name>A0ABP7FN00_9MICO</name>
<evidence type="ECO:0000256" key="3">
    <source>
        <dbReference type="SAM" id="MobiDB-lite"/>
    </source>
</evidence>
<dbReference type="PROSITE" id="PS00671">
    <property type="entry name" value="D_2_HYDROXYACID_DH_3"/>
    <property type="match status" value="1"/>
</dbReference>
<comment type="caution">
    <text evidence="5">The sequence shown here is derived from an EMBL/GenBank/DDBJ whole genome shotgun (WGS) entry which is preliminary data.</text>
</comment>
<evidence type="ECO:0000259" key="4">
    <source>
        <dbReference type="Pfam" id="PF02826"/>
    </source>
</evidence>
<evidence type="ECO:0000313" key="5">
    <source>
        <dbReference type="EMBL" id="GAA3742717.1"/>
    </source>
</evidence>
<dbReference type="PANTHER" id="PTHR43333">
    <property type="entry name" value="2-HACID_DH_C DOMAIN-CONTAINING PROTEIN"/>
    <property type="match status" value="1"/>
</dbReference>
<dbReference type="Pfam" id="PF02826">
    <property type="entry name" value="2-Hacid_dh_C"/>
    <property type="match status" value="1"/>
</dbReference>
<dbReference type="InterPro" id="IPR006140">
    <property type="entry name" value="D-isomer_DH_NAD-bd"/>
</dbReference>
<keyword evidence="6" id="KW-1185">Reference proteome</keyword>
<protein>
    <submittedName>
        <fullName evidence="5">D-isomer specific 2-hydroxyacid dehydrogenase family protein</fullName>
    </submittedName>
</protein>
<feature type="region of interest" description="Disordered" evidence="3">
    <location>
        <begin position="1"/>
        <end position="32"/>
    </location>
</feature>
<proteinExistence type="predicted"/>
<dbReference type="SUPFAM" id="SSF51735">
    <property type="entry name" value="NAD(P)-binding Rossmann-fold domains"/>
    <property type="match status" value="1"/>
</dbReference>
<keyword evidence="1" id="KW-0560">Oxidoreductase</keyword>
<accession>A0ABP7FN00</accession>
<organism evidence="5 6">
    <name type="scientific">Leifsonella bigeumensis</name>
    <dbReference type="NCBI Taxonomy" id="433643"/>
    <lineage>
        <taxon>Bacteria</taxon>
        <taxon>Bacillati</taxon>
        <taxon>Actinomycetota</taxon>
        <taxon>Actinomycetes</taxon>
        <taxon>Micrococcales</taxon>
        <taxon>Microbacteriaceae</taxon>
        <taxon>Leifsonella</taxon>
    </lineage>
</organism>
<feature type="domain" description="D-isomer specific 2-hydroxyacid dehydrogenase NAD-binding" evidence="4">
    <location>
        <begin position="133"/>
        <end position="298"/>
    </location>
</feature>